<dbReference type="AlphaFoldDB" id="R0JD68"/>
<accession>R0JD68</accession>
<dbReference type="Proteomes" id="UP000296049">
    <property type="component" value="Unassembled WGS sequence"/>
</dbReference>
<gene>
    <name evidence="2" type="ORF">Anapl_17317</name>
</gene>
<feature type="region of interest" description="Disordered" evidence="1">
    <location>
        <begin position="469"/>
        <end position="516"/>
    </location>
</feature>
<organism evidence="2 3">
    <name type="scientific">Anas platyrhynchos</name>
    <name type="common">Mallard</name>
    <name type="synonym">Anas boschas</name>
    <dbReference type="NCBI Taxonomy" id="8839"/>
    <lineage>
        <taxon>Eukaryota</taxon>
        <taxon>Metazoa</taxon>
        <taxon>Chordata</taxon>
        <taxon>Craniata</taxon>
        <taxon>Vertebrata</taxon>
        <taxon>Euteleostomi</taxon>
        <taxon>Archelosauria</taxon>
        <taxon>Archosauria</taxon>
        <taxon>Dinosauria</taxon>
        <taxon>Saurischia</taxon>
        <taxon>Theropoda</taxon>
        <taxon>Coelurosauria</taxon>
        <taxon>Aves</taxon>
        <taxon>Neognathae</taxon>
        <taxon>Galloanserae</taxon>
        <taxon>Anseriformes</taxon>
        <taxon>Anatidae</taxon>
        <taxon>Anatinae</taxon>
        <taxon>Anas</taxon>
    </lineage>
</organism>
<protein>
    <submittedName>
        <fullName evidence="2">Uncharacterized protein</fullName>
    </submittedName>
</protein>
<feature type="compositionally biased region" description="Polar residues" evidence="1">
    <location>
        <begin position="505"/>
        <end position="516"/>
    </location>
</feature>
<reference evidence="3" key="1">
    <citation type="journal article" date="2013" name="Nat. Genet.">
        <title>The duck genome and transcriptome provide insight into an avian influenza virus reservoir species.</title>
        <authorList>
            <person name="Huang Y."/>
            <person name="Li Y."/>
            <person name="Burt D.W."/>
            <person name="Chen H."/>
            <person name="Zhang Y."/>
            <person name="Qian W."/>
            <person name="Kim H."/>
            <person name="Gan S."/>
            <person name="Zhao Y."/>
            <person name="Li J."/>
            <person name="Yi K."/>
            <person name="Feng H."/>
            <person name="Zhu P."/>
            <person name="Li B."/>
            <person name="Liu Q."/>
            <person name="Fairley S."/>
            <person name="Magor K.E."/>
            <person name="Du Z."/>
            <person name="Hu X."/>
            <person name="Goodman L."/>
            <person name="Tafer H."/>
            <person name="Vignal A."/>
            <person name="Lee T."/>
            <person name="Kim K.W."/>
            <person name="Sheng Z."/>
            <person name="An Y."/>
            <person name="Searle S."/>
            <person name="Herrero J."/>
            <person name="Groenen M.A."/>
            <person name="Crooijmans R.P."/>
            <person name="Faraut T."/>
            <person name="Cai Q."/>
            <person name="Webster R.G."/>
            <person name="Aldridge J.R."/>
            <person name="Warren W.C."/>
            <person name="Bartschat S."/>
            <person name="Kehr S."/>
            <person name="Marz M."/>
            <person name="Stadler P.F."/>
            <person name="Smith J."/>
            <person name="Kraus R.H."/>
            <person name="Zhao Y."/>
            <person name="Ren L."/>
            <person name="Fei J."/>
            <person name="Morisson M."/>
            <person name="Kaiser P."/>
            <person name="Griffin D.K."/>
            <person name="Rao M."/>
            <person name="Pitel F."/>
            <person name="Wang J."/>
            <person name="Li N."/>
        </authorList>
    </citation>
    <scope>NUCLEOTIDE SEQUENCE [LARGE SCALE GENOMIC DNA]</scope>
</reference>
<proteinExistence type="predicted"/>
<evidence type="ECO:0000256" key="1">
    <source>
        <dbReference type="SAM" id="MobiDB-lite"/>
    </source>
</evidence>
<evidence type="ECO:0000313" key="3">
    <source>
        <dbReference type="Proteomes" id="UP000296049"/>
    </source>
</evidence>
<keyword evidence="3" id="KW-1185">Reference proteome</keyword>
<sequence length="602" mass="66143">MRHLSWHAATAPRPPADPGLPRQQSRLLCQRCHYGCLAVLIFKGSFLLPGIDSEAAPGARTRMHTSAARQPNASDMILREKRGMRSTAGVSRHTEQRYVRCPVLRLLLLGPPCLSCFHLCCLNEDKSRMPSEEEELHSAPSTPRGKVSGTSGAYVMIPLHPPADPLSRGDPSHILFFLHIFLSRSHTTPSNICATSYGHNLKTMGLHKRTGKGWIPFVVKTQQEALEDLGDPQRFRILFRALPNCLCKSFELSKLPVPLHKRGKTFKDIEYRPEKYTCLHMAVSTHPEAVQAEFSRIWSLREECIEQTCRGQGMGEVLPGLSIKVDVLERKITNILQQLGPGSISKKGFTSGKELPAGRSFAAGEMLPAGNSSISTFLEANLCQGQGGFGDKAVWGWQAQFHRLKRARERRRELPSGPIAAVTDSGPDTLGCLRSLYRTAATPHAAPAVRLSSVMASIEASRASSLQAISPPLLSTGPPSPGLASCKSPTQQASLVAATPERPEQGQSHQPPTPTIKSLLSRAPRYSQVLLKKHTPEDKTVPLHQGTALRSGAPWHPPIFRVQTCRHDSGVRLLLYLSTEASASMEEAQLYRESRQRVCRAD</sequence>
<evidence type="ECO:0000313" key="2">
    <source>
        <dbReference type="EMBL" id="EOA95195.1"/>
    </source>
</evidence>
<dbReference type="EMBL" id="KB744363">
    <property type="protein sequence ID" value="EOA95195.1"/>
    <property type="molecule type" value="Genomic_DNA"/>
</dbReference>
<name>R0JD68_ANAPL</name>
<feature type="region of interest" description="Disordered" evidence="1">
    <location>
        <begin position="1"/>
        <end position="20"/>
    </location>
</feature>